<dbReference type="PRINTS" id="PR00073">
    <property type="entry name" value="COPRGNOXDASE"/>
</dbReference>
<accession>A0A284R0P4</accession>
<protein>
    <recommendedName>
        <fullName evidence="4">coproporphyrinogen oxidase</fullName>
        <ecNumber evidence="4">1.3.3.3</ecNumber>
    </recommendedName>
</protein>
<evidence type="ECO:0000313" key="7">
    <source>
        <dbReference type="EMBL" id="SJL02288.1"/>
    </source>
</evidence>
<name>A0A284R0P4_ARMOS</name>
<dbReference type="STRING" id="47428.A0A284R0P4"/>
<dbReference type="NCBIfam" id="NF003727">
    <property type="entry name" value="PRK05330.1"/>
    <property type="match status" value="1"/>
</dbReference>
<dbReference type="PANTHER" id="PTHR10755:SF0">
    <property type="entry name" value="OXYGEN-DEPENDENT COPROPORPHYRINOGEN-III OXIDASE, MITOCHONDRIAL"/>
    <property type="match status" value="1"/>
</dbReference>
<keyword evidence="5" id="KW-0560">Oxidoreductase</keyword>
<evidence type="ECO:0000313" key="8">
    <source>
        <dbReference type="Proteomes" id="UP000219338"/>
    </source>
</evidence>
<evidence type="ECO:0000256" key="6">
    <source>
        <dbReference type="ARBA" id="ARBA00023244"/>
    </source>
</evidence>
<evidence type="ECO:0000256" key="2">
    <source>
        <dbReference type="ARBA" id="ARBA00010644"/>
    </source>
</evidence>
<dbReference type="Gene3D" id="3.40.1500.10">
    <property type="entry name" value="Coproporphyrinogen III oxidase, aerobic"/>
    <property type="match status" value="1"/>
</dbReference>
<dbReference type="GO" id="GO:0006782">
    <property type="term" value="P:protoporphyrinogen IX biosynthetic process"/>
    <property type="evidence" value="ECO:0007669"/>
    <property type="project" value="UniProtKB-UniPathway"/>
</dbReference>
<reference evidence="8" key="1">
    <citation type="journal article" date="2017" name="Nat. Ecol. Evol.">
        <title>Genome expansion and lineage-specific genetic innovations in the forest pathogenic fungi Armillaria.</title>
        <authorList>
            <person name="Sipos G."/>
            <person name="Prasanna A.N."/>
            <person name="Walter M.C."/>
            <person name="O'Connor E."/>
            <person name="Balint B."/>
            <person name="Krizsan K."/>
            <person name="Kiss B."/>
            <person name="Hess J."/>
            <person name="Varga T."/>
            <person name="Slot J."/>
            <person name="Riley R."/>
            <person name="Boka B."/>
            <person name="Rigling D."/>
            <person name="Barry K."/>
            <person name="Lee J."/>
            <person name="Mihaltcheva S."/>
            <person name="LaButti K."/>
            <person name="Lipzen A."/>
            <person name="Waldron R."/>
            <person name="Moloney N.M."/>
            <person name="Sperisen C."/>
            <person name="Kredics L."/>
            <person name="Vagvoelgyi C."/>
            <person name="Patrignani A."/>
            <person name="Fitzpatrick D."/>
            <person name="Nagy I."/>
            <person name="Doyle S."/>
            <person name="Anderson J.B."/>
            <person name="Grigoriev I.V."/>
            <person name="Gueldener U."/>
            <person name="Muensterkoetter M."/>
            <person name="Nagy L.G."/>
        </authorList>
    </citation>
    <scope>NUCLEOTIDE SEQUENCE [LARGE SCALE GENOMIC DNA]</scope>
    <source>
        <strain evidence="8">C18/9</strain>
    </source>
</reference>
<evidence type="ECO:0000256" key="4">
    <source>
        <dbReference type="ARBA" id="ARBA00012869"/>
    </source>
</evidence>
<dbReference type="InterPro" id="IPR001260">
    <property type="entry name" value="Coprogen_oxidase_aer"/>
</dbReference>
<dbReference type="SUPFAM" id="SSF102886">
    <property type="entry name" value="Coproporphyrinogen III oxidase"/>
    <property type="match status" value="1"/>
</dbReference>
<dbReference type="EC" id="1.3.3.3" evidence="4"/>
<dbReference type="GO" id="GO:0004109">
    <property type="term" value="F:coproporphyrinogen oxidase activity"/>
    <property type="evidence" value="ECO:0007669"/>
    <property type="project" value="UniProtKB-EC"/>
</dbReference>
<organism evidence="7 8">
    <name type="scientific">Armillaria ostoyae</name>
    <name type="common">Armillaria root rot fungus</name>
    <dbReference type="NCBI Taxonomy" id="47428"/>
    <lineage>
        <taxon>Eukaryota</taxon>
        <taxon>Fungi</taxon>
        <taxon>Dikarya</taxon>
        <taxon>Basidiomycota</taxon>
        <taxon>Agaricomycotina</taxon>
        <taxon>Agaricomycetes</taxon>
        <taxon>Agaricomycetidae</taxon>
        <taxon>Agaricales</taxon>
        <taxon>Marasmiineae</taxon>
        <taxon>Physalacriaceae</taxon>
        <taxon>Armillaria</taxon>
    </lineage>
</organism>
<dbReference type="Pfam" id="PF01218">
    <property type="entry name" value="Coprogen_oxidas"/>
    <property type="match status" value="1"/>
</dbReference>
<dbReference type="EMBL" id="FUEG01000003">
    <property type="protein sequence ID" value="SJL02288.1"/>
    <property type="molecule type" value="Genomic_DNA"/>
</dbReference>
<evidence type="ECO:0000256" key="5">
    <source>
        <dbReference type="ARBA" id="ARBA00023002"/>
    </source>
</evidence>
<dbReference type="Proteomes" id="UP000219338">
    <property type="component" value="Unassembled WGS sequence"/>
</dbReference>
<comment type="pathway">
    <text evidence="1">Porphyrin-containing compound metabolism; protoporphyrin-IX biosynthesis; protoporphyrinogen-IX from coproporphyrinogen-III (O2 route): step 1/1.</text>
</comment>
<evidence type="ECO:0000256" key="1">
    <source>
        <dbReference type="ARBA" id="ARBA00005168"/>
    </source>
</evidence>
<dbReference type="OrthoDB" id="15318at2759"/>
<dbReference type="UniPathway" id="UPA00251">
    <property type="reaction ID" value="UER00322"/>
</dbReference>
<keyword evidence="6" id="KW-0627">Porphyrin biosynthesis</keyword>
<dbReference type="AlphaFoldDB" id="A0A284R0P4"/>
<comment type="similarity">
    <text evidence="2">Belongs to the aerobic coproporphyrinogen-III oxidase family.</text>
</comment>
<dbReference type="GO" id="GO:0005737">
    <property type="term" value="C:cytoplasm"/>
    <property type="evidence" value="ECO:0007669"/>
    <property type="project" value="TreeGrafter"/>
</dbReference>
<evidence type="ECO:0000256" key="3">
    <source>
        <dbReference type="ARBA" id="ARBA00011738"/>
    </source>
</evidence>
<dbReference type="PANTHER" id="PTHR10755">
    <property type="entry name" value="COPROPORPHYRINOGEN III OXIDASE, MITOCHONDRIAL"/>
    <property type="match status" value="1"/>
</dbReference>
<dbReference type="PIRSF" id="PIRSF000166">
    <property type="entry name" value="Coproporphyri_ox"/>
    <property type="match status" value="1"/>
</dbReference>
<dbReference type="OMA" id="PLVAWKY"/>
<sequence length="350" mass="39609">MHGLNYLALEETMDPPMRERVTVYIENLQRRIVNVLQELDHNAPPFNIVDWSRDEGGRGRACTFTSPSTTSILEKAAVNISMIHGNLPPSAVQKMAMEHPSVSYSTDTSSNLPFFAAGISLIIHPRNPNVPSAHANYRYFEIKPGTSTSETPQAWWFGGITDLTPSYLFEDDFRHFHRTLKEACDPYGSALYPAFKQNCDEYFFLKHRNEHRGIGGLRFDDLCEEPHSLLKDASAPRPQTAEEIFGFVRSLGDAFIPSYIPILSNRSSAGWTPKMRRWQLIRRGRYVEFNLIYDRGTKFGLAVPGVQVENVLASLPEEARWEYMSDLGIEGDGSEESKMVDVLKSPGSWI</sequence>
<dbReference type="InterPro" id="IPR036406">
    <property type="entry name" value="Coprogen_oxidase_aer_sf"/>
</dbReference>
<keyword evidence="8" id="KW-1185">Reference proteome</keyword>
<comment type="subunit">
    <text evidence="3">Homodimer.</text>
</comment>
<proteinExistence type="inferred from homology"/>
<gene>
    <name evidence="7" type="ORF">ARMOST_05614</name>
</gene>